<sequence length="86" mass="8922">MALAVLAGALASLAVIHWEDLFPPDEVHRAADDPVAICLAARASDIDKMVEEGVVTETQAATFKQRAEALCQAQVGGGNGPPPLTN</sequence>
<protein>
    <submittedName>
        <fullName evidence="1">Uncharacterized protein</fullName>
    </submittedName>
</protein>
<evidence type="ECO:0000313" key="1">
    <source>
        <dbReference type="EMBL" id="MBB3065142.1"/>
    </source>
</evidence>
<accession>A0A839SRM8</accession>
<proteinExistence type="predicted"/>
<reference evidence="1 2" key="1">
    <citation type="submission" date="2020-08" db="EMBL/GenBank/DDBJ databases">
        <title>Genomic Encyclopedia of Type Strains, Phase III (KMG-III): the genomes of soil and plant-associated and newly described type strains.</title>
        <authorList>
            <person name="Whitman W."/>
        </authorList>
    </citation>
    <scope>NUCLEOTIDE SEQUENCE [LARGE SCALE GENOMIC DNA]</scope>
    <source>
        <strain evidence="1 2">CECT 8803</strain>
    </source>
</reference>
<keyword evidence="2" id="KW-1185">Reference proteome</keyword>
<dbReference type="EMBL" id="JACHXA010000003">
    <property type="protein sequence ID" value="MBB3065142.1"/>
    <property type="molecule type" value="Genomic_DNA"/>
</dbReference>
<dbReference type="AlphaFoldDB" id="A0A839SRM8"/>
<evidence type="ECO:0000313" key="2">
    <source>
        <dbReference type="Proteomes" id="UP000581135"/>
    </source>
</evidence>
<dbReference type="RefSeq" id="WP_183415946.1">
    <property type="nucleotide sequence ID" value="NZ_JACHXA010000003.1"/>
</dbReference>
<comment type="caution">
    <text evidence="1">The sequence shown here is derived from an EMBL/GenBank/DDBJ whole genome shotgun (WGS) entry which is preliminary data.</text>
</comment>
<organism evidence="1 2">
    <name type="scientific">Limibacillus halophilus</name>
    <dbReference type="NCBI Taxonomy" id="1579333"/>
    <lineage>
        <taxon>Bacteria</taxon>
        <taxon>Pseudomonadati</taxon>
        <taxon>Pseudomonadota</taxon>
        <taxon>Alphaproteobacteria</taxon>
        <taxon>Rhodospirillales</taxon>
        <taxon>Rhodovibrionaceae</taxon>
        <taxon>Limibacillus</taxon>
    </lineage>
</organism>
<dbReference type="Proteomes" id="UP000581135">
    <property type="component" value="Unassembled WGS sequence"/>
</dbReference>
<gene>
    <name evidence="1" type="ORF">FHR98_001421</name>
</gene>
<name>A0A839SRM8_9PROT</name>